<sequence length="467" mass="50442">MVCSLAAREGVWGAGALKRPRGLVVLPCTELDAPEPPGREGAAAGSTAGPASPGACKVVGQPAQRLRLRCKAPAPGEWLDLRCPPAELRADCTLTPGQSFTWKRVAADQWLGVLGASAVVIRQTPSTTLVRSIAGPVVEADIRAYLGLAVPCPSLAELYRTWSAGCGRLAQVAACLPGLRVLQQDPVETLFAFICSQNNNVARIALLLDRLRASFGEPICELPPWLQALDDDGPVESGLRDLAHVREFNARGRLHRFPTLEALAAAPDAALRKLGLGYRAAYVRGAASALLERGGRGYLQGLQRCQDRLEVQRALCELPGVGPKVADCVALFSLCQHGCVPVDVHVWRIATRDYEPELRGARSLTPRVYEQVGEAFRRRFGAFAGWAHSLLFGAELAGAMRSRLPEALLADMDSFRGEEKRGAERLRAERRARRLERQAAAAEGTDGARAQENGGPRPKRQRRREGA</sequence>
<name>A0A516AGB3_LINPO</name>
<evidence type="ECO:0000313" key="14">
    <source>
        <dbReference type="EMBL" id="QDO16337.1"/>
    </source>
</evidence>
<accession>A0A516AGB3</accession>
<evidence type="ECO:0000256" key="8">
    <source>
        <dbReference type="ARBA" id="ARBA00023242"/>
    </source>
</evidence>
<evidence type="ECO:0000256" key="4">
    <source>
        <dbReference type="ARBA" id="ARBA00022763"/>
    </source>
</evidence>
<dbReference type="EMBL" id="MN125870">
    <property type="protein sequence ID" value="QDO16337.1"/>
    <property type="molecule type" value="mRNA"/>
</dbReference>
<dbReference type="SMART" id="SM00478">
    <property type="entry name" value="ENDO3c"/>
    <property type="match status" value="1"/>
</dbReference>
<evidence type="ECO:0000256" key="7">
    <source>
        <dbReference type="ARBA" id="ARBA00023239"/>
    </source>
</evidence>
<keyword evidence="4" id="KW-0227">DNA damage</keyword>
<evidence type="ECO:0000256" key="6">
    <source>
        <dbReference type="ARBA" id="ARBA00023204"/>
    </source>
</evidence>
<reference evidence="14" key="1">
    <citation type="journal article" date="2019" name="Microorganisms">
        <title>DNA Damage Response Pathways in Dinoflagellates.</title>
        <authorList>
            <person name="Li C."/>
            <person name="Wong J."/>
        </authorList>
    </citation>
    <scope>NUCLEOTIDE SEQUENCE</scope>
</reference>
<dbReference type="InterPro" id="IPR023170">
    <property type="entry name" value="HhH_base_excis_C"/>
</dbReference>
<dbReference type="GO" id="GO:0140078">
    <property type="term" value="F:class I DNA-(apurinic or apyrimidinic site) endonuclease activity"/>
    <property type="evidence" value="ECO:0007669"/>
    <property type="project" value="UniProtKB-EC"/>
</dbReference>
<dbReference type="InterPro" id="IPR012904">
    <property type="entry name" value="OGG_N"/>
</dbReference>
<keyword evidence="10" id="KW-0326">Glycosidase</keyword>
<feature type="region of interest" description="Disordered" evidence="12">
    <location>
        <begin position="433"/>
        <end position="467"/>
    </location>
</feature>
<dbReference type="Pfam" id="PF00730">
    <property type="entry name" value="HhH-GPD"/>
    <property type="match status" value="1"/>
</dbReference>
<keyword evidence="7 14" id="KW-0456">Lyase</keyword>
<dbReference type="InterPro" id="IPR011257">
    <property type="entry name" value="DNA_glycosylase"/>
</dbReference>
<evidence type="ECO:0000256" key="12">
    <source>
        <dbReference type="SAM" id="MobiDB-lite"/>
    </source>
</evidence>
<dbReference type="GO" id="GO:0005634">
    <property type="term" value="C:nucleus"/>
    <property type="evidence" value="ECO:0007669"/>
    <property type="project" value="UniProtKB-SubCell"/>
</dbReference>
<dbReference type="Gene3D" id="1.10.1670.10">
    <property type="entry name" value="Helix-hairpin-Helix base-excision DNA repair enzymes (C-terminal)"/>
    <property type="match status" value="1"/>
</dbReference>
<dbReference type="GO" id="GO:0006289">
    <property type="term" value="P:nucleotide-excision repair"/>
    <property type="evidence" value="ECO:0007669"/>
    <property type="project" value="InterPro"/>
</dbReference>
<dbReference type="GO" id="GO:0034039">
    <property type="term" value="F:8-oxo-7,8-dihydroguanine DNA N-glycosylase activity"/>
    <property type="evidence" value="ECO:0007669"/>
    <property type="project" value="TreeGrafter"/>
</dbReference>
<keyword evidence="5" id="KW-0378">Hydrolase</keyword>
<protein>
    <recommendedName>
        <fullName evidence="3">DNA-(apurinic or apyrimidinic site) lyase</fullName>
        <ecNumber evidence="3">4.2.99.18</ecNumber>
    </recommendedName>
</protein>
<dbReference type="CDD" id="cd00056">
    <property type="entry name" value="ENDO3c"/>
    <property type="match status" value="1"/>
</dbReference>
<feature type="compositionally biased region" description="Low complexity" evidence="12">
    <location>
        <begin position="438"/>
        <end position="451"/>
    </location>
</feature>
<keyword evidence="8" id="KW-0539">Nucleus</keyword>
<feature type="domain" description="HhH-GPD" evidence="13">
    <location>
        <begin position="247"/>
        <end position="395"/>
    </location>
</feature>
<dbReference type="FunFam" id="1.10.1670.10:FF:000005">
    <property type="entry name" value="N-glycosylase/DNA lyase OGG1"/>
    <property type="match status" value="1"/>
</dbReference>
<feature type="region of interest" description="Disordered" evidence="12">
    <location>
        <begin position="34"/>
        <end position="54"/>
    </location>
</feature>
<evidence type="ECO:0000256" key="11">
    <source>
        <dbReference type="ARBA" id="ARBA00044632"/>
    </source>
</evidence>
<evidence type="ECO:0000256" key="9">
    <source>
        <dbReference type="ARBA" id="ARBA00023268"/>
    </source>
</evidence>
<organism evidence="14">
    <name type="scientific">Lingulaulax polyedra</name>
    <name type="common">Dinoflagellate</name>
    <name type="synonym">Lingulodinium polyedra</name>
    <dbReference type="NCBI Taxonomy" id="160621"/>
    <lineage>
        <taxon>Eukaryota</taxon>
        <taxon>Sar</taxon>
        <taxon>Alveolata</taxon>
        <taxon>Dinophyceae</taxon>
        <taxon>Gonyaulacales</taxon>
        <taxon>Lingulodiniaceae</taxon>
        <taxon>Lingulaulax</taxon>
    </lineage>
</organism>
<dbReference type="EC" id="4.2.99.18" evidence="3"/>
<comment type="subcellular location">
    <subcellularLocation>
        <location evidence="1">Nucleus</location>
    </subcellularLocation>
</comment>
<dbReference type="Gene3D" id="1.10.340.30">
    <property type="entry name" value="Hypothetical protein, domain 2"/>
    <property type="match status" value="1"/>
</dbReference>
<evidence type="ECO:0000256" key="1">
    <source>
        <dbReference type="ARBA" id="ARBA00004123"/>
    </source>
</evidence>
<dbReference type="InterPro" id="IPR003265">
    <property type="entry name" value="HhH-GPD_domain"/>
</dbReference>
<keyword evidence="9" id="KW-0511">Multifunctional enzyme</keyword>
<evidence type="ECO:0000256" key="3">
    <source>
        <dbReference type="ARBA" id="ARBA00012720"/>
    </source>
</evidence>
<feature type="compositionally biased region" description="Basic residues" evidence="12">
    <location>
        <begin position="457"/>
        <end position="467"/>
    </location>
</feature>
<comment type="catalytic activity">
    <reaction evidence="11">
        <text>2'-deoxyribonucleotide-(2'-deoxyribose 5'-phosphate)-2'-deoxyribonucleotide-DNA = a 3'-end 2'-deoxyribonucleotide-(2,3-dehydro-2,3-deoxyribose 5'-phosphate)-DNA + a 5'-end 5'-phospho-2'-deoxyribonucleoside-DNA + H(+)</text>
        <dbReference type="Rhea" id="RHEA:66592"/>
        <dbReference type="Rhea" id="RHEA-COMP:13180"/>
        <dbReference type="Rhea" id="RHEA-COMP:16897"/>
        <dbReference type="Rhea" id="RHEA-COMP:17067"/>
        <dbReference type="ChEBI" id="CHEBI:15378"/>
        <dbReference type="ChEBI" id="CHEBI:136412"/>
        <dbReference type="ChEBI" id="CHEBI:157695"/>
        <dbReference type="ChEBI" id="CHEBI:167181"/>
        <dbReference type="EC" id="4.2.99.18"/>
    </reaction>
</comment>
<dbReference type="SUPFAM" id="SSF55945">
    <property type="entry name" value="TATA-box binding protein-like"/>
    <property type="match status" value="1"/>
</dbReference>
<dbReference type="Gene3D" id="3.30.310.40">
    <property type="match status" value="1"/>
</dbReference>
<evidence type="ECO:0000256" key="10">
    <source>
        <dbReference type="ARBA" id="ARBA00023295"/>
    </source>
</evidence>
<evidence type="ECO:0000256" key="2">
    <source>
        <dbReference type="ARBA" id="ARBA00010679"/>
    </source>
</evidence>
<dbReference type="GO" id="GO:0003684">
    <property type="term" value="F:damaged DNA binding"/>
    <property type="evidence" value="ECO:0007669"/>
    <property type="project" value="InterPro"/>
</dbReference>
<dbReference type="PANTHER" id="PTHR10242">
    <property type="entry name" value="8-OXOGUANINE DNA GLYCOSYLASE"/>
    <property type="match status" value="1"/>
</dbReference>
<dbReference type="GO" id="GO:0006285">
    <property type="term" value="P:base-excision repair, AP site formation"/>
    <property type="evidence" value="ECO:0007669"/>
    <property type="project" value="TreeGrafter"/>
</dbReference>
<dbReference type="PANTHER" id="PTHR10242:SF2">
    <property type="entry name" value="N-GLYCOSYLASE_DNA LYASE"/>
    <property type="match status" value="1"/>
</dbReference>
<feature type="compositionally biased region" description="Low complexity" evidence="12">
    <location>
        <begin position="39"/>
        <end position="54"/>
    </location>
</feature>
<dbReference type="AlphaFoldDB" id="A0A516AGB3"/>
<dbReference type="SUPFAM" id="SSF48150">
    <property type="entry name" value="DNA-glycosylase"/>
    <property type="match status" value="1"/>
</dbReference>
<dbReference type="Pfam" id="PF07934">
    <property type="entry name" value="OGG_N"/>
    <property type="match status" value="1"/>
</dbReference>
<comment type="similarity">
    <text evidence="2">Belongs to the type-1 OGG1 family.</text>
</comment>
<dbReference type="InterPro" id="IPR052054">
    <property type="entry name" value="Oxidative_DNA_repair_enzyme"/>
</dbReference>
<keyword evidence="6" id="KW-0234">DNA repair</keyword>
<evidence type="ECO:0000256" key="5">
    <source>
        <dbReference type="ARBA" id="ARBA00022801"/>
    </source>
</evidence>
<evidence type="ECO:0000259" key="13">
    <source>
        <dbReference type="SMART" id="SM00478"/>
    </source>
</evidence>
<proteinExistence type="evidence at transcript level"/>